<dbReference type="Proteomes" id="UP000198967">
    <property type="component" value="Unassembled WGS sequence"/>
</dbReference>
<dbReference type="RefSeq" id="WP_093084508.1">
    <property type="nucleotide sequence ID" value="NZ_FNBE01000009.1"/>
</dbReference>
<keyword evidence="2 4" id="KW-0238">DNA-binding</keyword>
<evidence type="ECO:0000313" key="6">
    <source>
        <dbReference type="EMBL" id="SDG11553.1"/>
    </source>
</evidence>
<dbReference type="OrthoDB" id="956698at2"/>
<dbReference type="GO" id="GO:0000976">
    <property type="term" value="F:transcription cis-regulatory region binding"/>
    <property type="evidence" value="ECO:0007669"/>
    <property type="project" value="TreeGrafter"/>
</dbReference>
<protein>
    <submittedName>
        <fullName evidence="6">Transcriptional regulator, TetR family</fullName>
    </submittedName>
</protein>
<dbReference type="Pfam" id="PF17754">
    <property type="entry name" value="TetR_C_14"/>
    <property type="match status" value="1"/>
</dbReference>
<proteinExistence type="predicted"/>
<dbReference type="AlphaFoldDB" id="A0A1G7RLJ8"/>
<keyword evidence="3" id="KW-0804">Transcription</keyword>
<dbReference type="InterPro" id="IPR001647">
    <property type="entry name" value="HTH_TetR"/>
</dbReference>
<dbReference type="PRINTS" id="PR00455">
    <property type="entry name" value="HTHTETR"/>
</dbReference>
<organism evidence="6 7">
    <name type="scientific">Pseudonocardia oroxyli</name>
    <dbReference type="NCBI Taxonomy" id="366584"/>
    <lineage>
        <taxon>Bacteria</taxon>
        <taxon>Bacillati</taxon>
        <taxon>Actinomycetota</taxon>
        <taxon>Actinomycetes</taxon>
        <taxon>Pseudonocardiales</taxon>
        <taxon>Pseudonocardiaceae</taxon>
        <taxon>Pseudonocardia</taxon>
    </lineage>
</organism>
<dbReference type="Pfam" id="PF00440">
    <property type="entry name" value="TetR_N"/>
    <property type="match status" value="1"/>
</dbReference>
<dbReference type="PROSITE" id="PS50977">
    <property type="entry name" value="HTH_TETR_2"/>
    <property type="match status" value="1"/>
</dbReference>
<keyword evidence="7" id="KW-1185">Reference proteome</keyword>
<dbReference type="InterPro" id="IPR041347">
    <property type="entry name" value="MftR_C"/>
</dbReference>
<gene>
    <name evidence="6" type="ORF">SAMN05216377_10964</name>
</gene>
<dbReference type="Gene3D" id="1.10.10.60">
    <property type="entry name" value="Homeodomain-like"/>
    <property type="match status" value="1"/>
</dbReference>
<evidence type="ECO:0000256" key="3">
    <source>
        <dbReference type="ARBA" id="ARBA00023163"/>
    </source>
</evidence>
<dbReference type="InterPro" id="IPR009057">
    <property type="entry name" value="Homeodomain-like_sf"/>
</dbReference>
<feature type="domain" description="HTH tetR-type" evidence="5">
    <location>
        <begin position="15"/>
        <end position="75"/>
    </location>
</feature>
<keyword evidence="1" id="KW-0805">Transcription regulation</keyword>
<dbReference type="STRING" id="366584.SAMN05216377_10964"/>
<evidence type="ECO:0000256" key="2">
    <source>
        <dbReference type="ARBA" id="ARBA00023125"/>
    </source>
</evidence>
<dbReference type="EMBL" id="FNBE01000009">
    <property type="protein sequence ID" value="SDG11553.1"/>
    <property type="molecule type" value="Genomic_DNA"/>
</dbReference>
<sequence>MSATTGTRRAGRRPVTSRDEIEHIALELFSARGFDSTTVDDVAQAAGIGRRTFFRYYASKNDVPWGAFDEMLDRMRARFAALPPDVSVMAGIRATVLDFNDIPVEEQPWHRQRLRLILETPALQAHSALRYAEWRRVVADYAGARLGQEPTALLPRTLGHLCLGAALAAYEQWLATEDAELRDLLDEVLAALETGFAQIRVG</sequence>
<name>A0A1G7RLJ8_PSEOR</name>
<evidence type="ECO:0000256" key="1">
    <source>
        <dbReference type="ARBA" id="ARBA00023015"/>
    </source>
</evidence>
<dbReference type="InterPro" id="IPR050109">
    <property type="entry name" value="HTH-type_TetR-like_transc_reg"/>
</dbReference>
<reference evidence="6 7" key="1">
    <citation type="submission" date="2016-10" db="EMBL/GenBank/DDBJ databases">
        <authorList>
            <person name="de Groot N.N."/>
        </authorList>
    </citation>
    <scope>NUCLEOTIDE SEQUENCE [LARGE SCALE GENOMIC DNA]</scope>
    <source>
        <strain evidence="6 7">CGMCC 4.3143</strain>
    </source>
</reference>
<accession>A0A1G7RLJ8</accession>
<dbReference type="InterPro" id="IPR023851">
    <property type="entry name" value="Tscrpt_reg_TetR-type"/>
</dbReference>
<evidence type="ECO:0000256" key="4">
    <source>
        <dbReference type="PROSITE-ProRule" id="PRU00335"/>
    </source>
</evidence>
<evidence type="ECO:0000259" key="5">
    <source>
        <dbReference type="PROSITE" id="PS50977"/>
    </source>
</evidence>
<dbReference type="GO" id="GO:0003700">
    <property type="term" value="F:DNA-binding transcription factor activity"/>
    <property type="evidence" value="ECO:0007669"/>
    <property type="project" value="TreeGrafter"/>
</dbReference>
<dbReference type="Gene3D" id="1.10.357.10">
    <property type="entry name" value="Tetracycline Repressor, domain 2"/>
    <property type="match status" value="1"/>
</dbReference>
<dbReference type="NCBIfam" id="TIGR03968">
    <property type="entry name" value="mycofact_TetR"/>
    <property type="match status" value="1"/>
</dbReference>
<feature type="DNA-binding region" description="H-T-H motif" evidence="4">
    <location>
        <begin position="38"/>
        <end position="57"/>
    </location>
</feature>
<dbReference type="PANTHER" id="PTHR30055:SF238">
    <property type="entry name" value="MYCOFACTOCIN BIOSYNTHESIS TRANSCRIPTIONAL REGULATOR MFTR-RELATED"/>
    <property type="match status" value="1"/>
</dbReference>
<dbReference type="PANTHER" id="PTHR30055">
    <property type="entry name" value="HTH-TYPE TRANSCRIPTIONAL REGULATOR RUTR"/>
    <property type="match status" value="1"/>
</dbReference>
<evidence type="ECO:0000313" key="7">
    <source>
        <dbReference type="Proteomes" id="UP000198967"/>
    </source>
</evidence>
<dbReference type="SUPFAM" id="SSF46689">
    <property type="entry name" value="Homeodomain-like"/>
    <property type="match status" value="1"/>
</dbReference>